<reference evidence="2" key="1">
    <citation type="journal article" date="2020" name="Stud. Mycol.">
        <title>101 Dothideomycetes genomes: a test case for predicting lifestyles and emergence of pathogens.</title>
        <authorList>
            <person name="Haridas S."/>
            <person name="Albert R."/>
            <person name="Binder M."/>
            <person name="Bloem J."/>
            <person name="Labutti K."/>
            <person name="Salamov A."/>
            <person name="Andreopoulos B."/>
            <person name="Baker S."/>
            <person name="Barry K."/>
            <person name="Bills G."/>
            <person name="Bluhm B."/>
            <person name="Cannon C."/>
            <person name="Castanera R."/>
            <person name="Culley D."/>
            <person name="Daum C."/>
            <person name="Ezra D."/>
            <person name="Gonzalez J."/>
            <person name="Henrissat B."/>
            <person name="Kuo A."/>
            <person name="Liang C."/>
            <person name="Lipzen A."/>
            <person name="Lutzoni F."/>
            <person name="Magnuson J."/>
            <person name="Mondo S."/>
            <person name="Nolan M."/>
            <person name="Ohm R."/>
            <person name="Pangilinan J."/>
            <person name="Park H.-J."/>
            <person name="Ramirez L."/>
            <person name="Alfaro M."/>
            <person name="Sun H."/>
            <person name="Tritt A."/>
            <person name="Yoshinaga Y."/>
            <person name="Zwiers L.-H."/>
            <person name="Turgeon B."/>
            <person name="Goodwin S."/>
            <person name="Spatafora J."/>
            <person name="Crous P."/>
            <person name="Grigoriev I."/>
        </authorList>
    </citation>
    <scope>NUCLEOTIDE SEQUENCE</scope>
    <source>
        <strain evidence="2">CBS 116005</strain>
    </source>
</reference>
<feature type="transmembrane region" description="Helical" evidence="1">
    <location>
        <begin position="12"/>
        <end position="31"/>
    </location>
</feature>
<evidence type="ECO:0000256" key="1">
    <source>
        <dbReference type="SAM" id="Phobius"/>
    </source>
</evidence>
<organism evidence="2 3">
    <name type="scientific">Teratosphaeria nubilosa</name>
    <dbReference type="NCBI Taxonomy" id="161662"/>
    <lineage>
        <taxon>Eukaryota</taxon>
        <taxon>Fungi</taxon>
        <taxon>Dikarya</taxon>
        <taxon>Ascomycota</taxon>
        <taxon>Pezizomycotina</taxon>
        <taxon>Dothideomycetes</taxon>
        <taxon>Dothideomycetidae</taxon>
        <taxon>Mycosphaerellales</taxon>
        <taxon>Teratosphaeriaceae</taxon>
        <taxon>Teratosphaeria</taxon>
    </lineage>
</organism>
<dbReference type="EMBL" id="ML995832">
    <property type="protein sequence ID" value="KAF2769564.1"/>
    <property type="molecule type" value="Genomic_DNA"/>
</dbReference>
<accession>A0A6G1LBG5</accession>
<name>A0A6G1LBG5_9PEZI</name>
<keyword evidence="1" id="KW-0812">Transmembrane</keyword>
<protein>
    <submittedName>
        <fullName evidence="2">Uncharacterized protein</fullName>
    </submittedName>
</protein>
<sequence>MPLCKQRLRKKDFFLLSILPLFFFYIIRLAVISPSTQAVCTLTTNCLALLSSEQGVHNFDSQG</sequence>
<dbReference type="AlphaFoldDB" id="A0A6G1LBG5"/>
<proteinExistence type="predicted"/>
<keyword evidence="1" id="KW-0472">Membrane</keyword>
<keyword evidence="1" id="KW-1133">Transmembrane helix</keyword>
<dbReference type="Proteomes" id="UP000799436">
    <property type="component" value="Unassembled WGS sequence"/>
</dbReference>
<evidence type="ECO:0000313" key="2">
    <source>
        <dbReference type="EMBL" id="KAF2769564.1"/>
    </source>
</evidence>
<keyword evidence="3" id="KW-1185">Reference proteome</keyword>
<gene>
    <name evidence="2" type="ORF">EJ03DRAFT_327172</name>
</gene>
<evidence type="ECO:0000313" key="3">
    <source>
        <dbReference type="Proteomes" id="UP000799436"/>
    </source>
</evidence>